<accession>A0ABV7KYW2</accession>
<dbReference type="Proteomes" id="UP001595528">
    <property type="component" value="Unassembled WGS sequence"/>
</dbReference>
<reference evidence="2" key="1">
    <citation type="journal article" date="2019" name="Int. J. Syst. Evol. Microbiol.">
        <title>The Global Catalogue of Microorganisms (GCM) 10K type strain sequencing project: providing services to taxonomists for standard genome sequencing and annotation.</title>
        <authorList>
            <consortium name="The Broad Institute Genomics Platform"/>
            <consortium name="The Broad Institute Genome Sequencing Center for Infectious Disease"/>
            <person name="Wu L."/>
            <person name="Ma J."/>
        </authorList>
    </citation>
    <scope>NUCLEOTIDE SEQUENCE [LARGE SCALE GENOMIC DNA]</scope>
    <source>
        <strain evidence="2">KCTC 42964</strain>
    </source>
</reference>
<dbReference type="Gene3D" id="3.10.450.50">
    <property type="match status" value="1"/>
</dbReference>
<protein>
    <submittedName>
        <fullName evidence="1">Oxalurate catabolism protein HpxZ</fullName>
    </submittedName>
</protein>
<name>A0ABV7KYW2_9PROT</name>
<dbReference type="NCBIfam" id="NF033625">
    <property type="entry name" value="HpxZ"/>
    <property type="match status" value="1"/>
</dbReference>
<dbReference type="EMBL" id="JBHRTR010000024">
    <property type="protein sequence ID" value="MFC3227608.1"/>
    <property type="molecule type" value="Genomic_DNA"/>
</dbReference>
<gene>
    <name evidence="1" type="primary">hpxZ</name>
    <name evidence="1" type="ORF">ACFOGJ_10220</name>
</gene>
<dbReference type="Pfam" id="PF11533">
    <property type="entry name" value="AtzH-like"/>
    <property type="match status" value="1"/>
</dbReference>
<dbReference type="SUPFAM" id="SSF54427">
    <property type="entry name" value="NTF2-like"/>
    <property type="match status" value="1"/>
</dbReference>
<evidence type="ECO:0000313" key="2">
    <source>
        <dbReference type="Proteomes" id="UP001595528"/>
    </source>
</evidence>
<evidence type="ECO:0000313" key="1">
    <source>
        <dbReference type="EMBL" id="MFC3227608.1"/>
    </source>
</evidence>
<dbReference type="InterPro" id="IPR024507">
    <property type="entry name" value="AtzH-like"/>
</dbReference>
<sequence length="131" mass="14571">MKINDPVVRAEVERAFARYEKALVGNDVAVLDELFHVSPTTIRYGLAENLYGYDEIAAFRAARPSKGLERSLEQTVITTFGTDFATASTLYRRPSAPGRIGRQMQTWVRMPDGWRIVAAHVSAIDDPEDGA</sequence>
<comment type="caution">
    <text evidence="1">The sequence shown here is derived from an EMBL/GenBank/DDBJ whole genome shotgun (WGS) entry which is preliminary data.</text>
</comment>
<dbReference type="RefSeq" id="WP_379899912.1">
    <property type="nucleotide sequence ID" value="NZ_JBHRTR010000024.1"/>
</dbReference>
<proteinExistence type="predicted"/>
<organism evidence="1 2">
    <name type="scientific">Marinibaculum pumilum</name>
    <dbReference type="NCBI Taxonomy" id="1766165"/>
    <lineage>
        <taxon>Bacteria</taxon>
        <taxon>Pseudomonadati</taxon>
        <taxon>Pseudomonadota</taxon>
        <taxon>Alphaproteobacteria</taxon>
        <taxon>Rhodospirillales</taxon>
        <taxon>Rhodospirillaceae</taxon>
        <taxon>Marinibaculum</taxon>
    </lineage>
</organism>
<dbReference type="InterPro" id="IPR032710">
    <property type="entry name" value="NTF2-like_dom_sf"/>
</dbReference>
<keyword evidence="2" id="KW-1185">Reference proteome</keyword>